<keyword evidence="8" id="KW-1185">Reference proteome</keyword>
<evidence type="ECO:0000256" key="2">
    <source>
        <dbReference type="RuleBase" id="RU362116"/>
    </source>
</evidence>
<feature type="domain" description="Flagellar basal-body/hook protein C-terminal" evidence="4">
    <location>
        <begin position="249"/>
        <end position="293"/>
    </location>
</feature>
<proteinExistence type="inferred from homology"/>
<keyword evidence="7" id="KW-0966">Cell projection</keyword>
<dbReference type="EMBL" id="LGUG01000004">
    <property type="protein sequence ID" value="KON94534.1"/>
    <property type="molecule type" value="Genomic_DNA"/>
</dbReference>
<dbReference type="NCBIfam" id="TIGR03506">
    <property type="entry name" value="FlgEFG_subfam"/>
    <property type="match status" value="1"/>
</dbReference>
<evidence type="ECO:0000313" key="9">
    <source>
        <dbReference type="Proteomes" id="UP000182836"/>
    </source>
</evidence>
<dbReference type="Proteomes" id="UP000182836">
    <property type="component" value="Unassembled WGS sequence"/>
</dbReference>
<evidence type="ECO:0000313" key="8">
    <source>
        <dbReference type="Proteomes" id="UP000037269"/>
    </source>
</evidence>
<keyword evidence="7" id="KW-0282">Flagellum</keyword>
<dbReference type="InterPro" id="IPR019776">
    <property type="entry name" value="Flagellar_basal_body_rod_CS"/>
</dbReference>
<dbReference type="STRING" id="47500.AF333_02525"/>
<comment type="similarity">
    <text evidence="1 2">Belongs to the flagella basal body rod proteins family.</text>
</comment>
<dbReference type="Proteomes" id="UP000037269">
    <property type="component" value="Unassembled WGS sequence"/>
</dbReference>
<dbReference type="PROSITE" id="PS00588">
    <property type="entry name" value="FLAGELLA_BB_ROD"/>
    <property type="match status" value="1"/>
</dbReference>
<dbReference type="PATRIC" id="fig|47500.12.peg.6008"/>
<keyword evidence="7" id="KW-0969">Cilium</keyword>
<dbReference type="RefSeq" id="WP_043067580.1">
    <property type="nucleotide sequence ID" value="NZ_BJOA01000123.1"/>
</dbReference>
<dbReference type="GO" id="GO:0009425">
    <property type="term" value="C:bacterial-type flagellum basal body"/>
    <property type="evidence" value="ECO:0007669"/>
    <property type="project" value="UniProtKB-SubCell"/>
</dbReference>
<dbReference type="Pfam" id="PF06429">
    <property type="entry name" value="Flg_bbr_C"/>
    <property type="match status" value="1"/>
</dbReference>
<dbReference type="Pfam" id="PF22692">
    <property type="entry name" value="LlgE_F_G_D1"/>
    <property type="match status" value="1"/>
</dbReference>
<evidence type="ECO:0000259" key="4">
    <source>
        <dbReference type="Pfam" id="PF06429"/>
    </source>
</evidence>
<evidence type="ECO:0000313" key="6">
    <source>
        <dbReference type="EMBL" id="KON94534.1"/>
    </source>
</evidence>
<evidence type="ECO:0000259" key="3">
    <source>
        <dbReference type="Pfam" id="PF00460"/>
    </source>
</evidence>
<dbReference type="InterPro" id="IPR037925">
    <property type="entry name" value="FlgE/F/G-like"/>
</dbReference>
<keyword evidence="2" id="KW-0975">Bacterial flagellum</keyword>
<accession>A0A0D1XJC6</accession>
<dbReference type="InterPro" id="IPR010930">
    <property type="entry name" value="Flg_bb/hook_C_dom"/>
</dbReference>
<feature type="domain" description="Flagellar basal body rod protein N-terminal" evidence="3">
    <location>
        <begin position="5"/>
        <end position="35"/>
    </location>
</feature>
<name>A0A0D1XJC6_ANEMI</name>
<dbReference type="InterPro" id="IPR020013">
    <property type="entry name" value="Flagellar_FlgE/F/G"/>
</dbReference>
<evidence type="ECO:0000259" key="5">
    <source>
        <dbReference type="Pfam" id="PF22692"/>
    </source>
</evidence>
<dbReference type="SUPFAM" id="SSF117143">
    <property type="entry name" value="Flagellar hook protein flgE"/>
    <property type="match status" value="1"/>
</dbReference>
<dbReference type="EMBL" id="FNED01000004">
    <property type="protein sequence ID" value="SDI45445.1"/>
    <property type="molecule type" value="Genomic_DNA"/>
</dbReference>
<reference evidence="6 8" key="1">
    <citation type="submission" date="2015-07" db="EMBL/GenBank/DDBJ databases">
        <title>Fjat-14205 dsm 2895.</title>
        <authorList>
            <person name="Liu B."/>
            <person name="Wang J."/>
            <person name="Zhu Y."/>
            <person name="Liu G."/>
            <person name="Chen Q."/>
            <person name="Chen Z."/>
            <person name="Lan J."/>
            <person name="Che J."/>
            <person name="Ge C."/>
            <person name="Shi H."/>
            <person name="Pan Z."/>
            <person name="Liu X."/>
        </authorList>
    </citation>
    <scope>NUCLEOTIDE SEQUENCE [LARGE SCALE GENOMIC DNA]</scope>
    <source>
        <strain evidence="6 8">DSM 2895</strain>
    </source>
</reference>
<dbReference type="InterPro" id="IPR053967">
    <property type="entry name" value="LlgE_F_G-like_D1"/>
</dbReference>
<dbReference type="Pfam" id="PF00460">
    <property type="entry name" value="Flg_bb_rod"/>
    <property type="match status" value="1"/>
</dbReference>
<dbReference type="AlphaFoldDB" id="A0A0D1XJC6"/>
<comment type="subcellular location">
    <subcellularLocation>
        <location evidence="2">Bacterial flagellum basal body</location>
    </subcellularLocation>
</comment>
<gene>
    <name evidence="6" type="ORF">AF333_02525</name>
    <name evidence="7" type="ORF">SAMN04487909_10474</name>
</gene>
<dbReference type="GO" id="GO:0071978">
    <property type="term" value="P:bacterial-type flagellum-dependent swarming motility"/>
    <property type="evidence" value="ECO:0007669"/>
    <property type="project" value="TreeGrafter"/>
</dbReference>
<reference evidence="7 9" key="2">
    <citation type="submission" date="2016-10" db="EMBL/GenBank/DDBJ databases">
        <authorList>
            <person name="de Groot N.N."/>
        </authorList>
    </citation>
    <scope>NUCLEOTIDE SEQUENCE [LARGE SCALE GENOMIC DNA]</scope>
    <source>
        <strain evidence="7 9">DSM 2895</strain>
    </source>
</reference>
<dbReference type="GeneID" id="42304089"/>
<dbReference type="OrthoDB" id="9800375at2"/>
<evidence type="ECO:0000313" key="7">
    <source>
        <dbReference type="EMBL" id="SDI45445.1"/>
    </source>
</evidence>
<dbReference type="PANTHER" id="PTHR30435">
    <property type="entry name" value="FLAGELLAR PROTEIN"/>
    <property type="match status" value="1"/>
</dbReference>
<organism evidence="6 8">
    <name type="scientific">Aneurinibacillus migulanus</name>
    <name type="common">Bacillus migulanus</name>
    <dbReference type="NCBI Taxonomy" id="47500"/>
    <lineage>
        <taxon>Bacteria</taxon>
        <taxon>Bacillati</taxon>
        <taxon>Bacillota</taxon>
        <taxon>Bacilli</taxon>
        <taxon>Bacillales</taxon>
        <taxon>Paenibacillaceae</taxon>
        <taxon>Aneurinibacillus group</taxon>
        <taxon>Aneurinibacillus</taxon>
    </lineage>
</organism>
<dbReference type="PANTHER" id="PTHR30435:SF19">
    <property type="entry name" value="FLAGELLAR BASAL-BODY ROD PROTEIN FLGG"/>
    <property type="match status" value="1"/>
</dbReference>
<evidence type="ECO:0000256" key="1">
    <source>
        <dbReference type="ARBA" id="ARBA00009677"/>
    </source>
</evidence>
<feature type="domain" description="Flagellar hook protein FlgE/F/G-like D1" evidence="5">
    <location>
        <begin position="123"/>
        <end position="171"/>
    </location>
</feature>
<dbReference type="InterPro" id="IPR001444">
    <property type="entry name" value="Flag_bb_rod_N"/>
</dbReference>
<sequence>MLRGLDAAASGMIANQARQDALTNNLANVNTPGYKSDNSTFRTFPELLLERIRDTNSGVAGLPAFPGPKQTIGRISHGVYNQELVPNFIQGDVTETGKVLDVALVDEGLPTIVENGRQVQPRMFFAIQKPGENGQLQTYYTRSGNWSMNAQGQLTTIEGYPVLDINNQPINLRALLGNAPLNKSTLQLTPGGQLIAPGNPNAAPVQLGLYRVNNPAANLVKEADTTFRYSGNGAPTLYNPVNDISVAVKQGYVERSNVDAGRTMIDLMTVLRSYESNQRVLQAYDMTLQKLNEVGKI</sequence>
<protein>
    <submittedName>
        <fullName evidence="7">Flagellar basal-body rod protein FlgG</fullName>
    </submittedName>
</protein>